<dbReference type="AlphaFoldDB" id="A0A9E7HE71"/>
<organism evidence="1 2">
    <name type="scientific">Musa troglodytarum</name>
    <name type="common">fe'i banana</name>
    <dbReference type="NCBI Taxonomy" id="320322"/>
    <lineage>
        <taxon>Eukaryota</taxon>
        <taxon>Viridiplantae</taxon>
        <taxon>Streptophyta</taxon>
        <taxon>Embryophyta</taxon>
        <taxon>Tracheophyta</taxon>
        <taxon>Spermatophyta</taxon>
        <taxon>Magnoliopsida</taxon>
        <taxon>Liliopsida</taxon>
        <taxon>Zingiberales</taxon>
        <taxon>Musaceae</taxon>
        <taxon>Musa</taxon>
    </lineage>
</organism>
<proteinExistence type="predicted"/>
<accession>A0A9E7HE71</accession>
<sequence length="91" mass="9952">MVVIVSSSILLQSHQKTITLYSRTVCTYFGVLMCRQGGFGARVSNFQNRSSMWLGLTQLVLVVSESTALGLASEKIEGGPERNQIQRASTN</sequence>
<keyword evidence="2" id="KW-1185">Reference proteome</keyword>
<evidence type="ECO:0000313" key="2">
    <source>
        <dbReference type="Proteomes" id="UP001055439"/>
    </source>
</evidence>
<name>A0A9E7HE71_9LILI</name>
<dbReference type="Proteomes" id="UP001055439">
    <property type="component" value="Chromosome 8"/>
</dbReference>
<gene>
    <name evidence="1" type="ORF">MUK42_13453</name>
</gene>
<evidence type="ECO:0000313" key="1">
    <source>
        <dbReference type="EMBL" id="URE28419.1"/>
    </source>
</evidence>
<dbReference type="EMBL" id="CP097510">
    <property type="protein sequence ID" value="URE28419.1"/>
    <property type="molecule type" value="Genomic_DNA"/>
</dbReference>
<protein>
    <submittedName>
        <fullName evidence="1">Uncharacterized protein</fullName>
    </submittedName>
</protein>
<reference evidence="1" key="1">
    <citation type="submission" date="2022-05" db="EMBL/GenBank/DDBJ databases">
        <title>The Musa troglodytarum L. genome provides insights into the mechanism of non-climacteric behaviour and enrichment of carotenoids.</title>
        <authorList>
            <person name="Wang J."/>
        </authorList>
    </citation>
    <scope>NUCLEOTIDE SEQUENCE</scope>
    <source>
        <tissue evidence="1">Leaf</tissue>
    </source>
</reference>